<organism evidence="5 6">
    <name type="scientific">Croceicoccus marinus</name>
    <dbReference type="NCBI Taxonomy" id="450378"/>
    <lineage>
        <taxon>Bacteria</taxon>
        <taxon>Pseudomonadati</taxon>
        <taxon>Pseudomonadota</taxon>
        <taxon>Alphaproteobacteria</taxon>
        <taxon>Sphingomonadales</taxon>
        <taxon>Erythrobacteraceae</taxon>
        <taxon>Croceicoccus</taxon>
    </lineage>
</organism>
<reference evidence="5 6" key="1">
    <citation type="submission" date="2020-08" db="EMBL/GenBank/DDBJ databases">
        <authorList>
            <person name="Liu G."/>
            <person name="Sun C."/>
        </authorList>
    </citation>
    <scope>NUCLEOTIDE SEQUENCE [LARGE SCALE GENOMIC DNA]</scope>
    <source>
        <strain evidence="5 6">OT19</strain>
    </source>
</reference>
<keyword evidence="2" id="KW-0378">Hydrolase</keyword>
<feature type="region of interest" description="Disordered" evidence="3">
    <location>
        <begin position="1"/>
        <end position="23"/>
    </location>
</feature>
<dbReference type="InterPro" id="IPR003736">
    <property type="entry name" value="PAAI_dom"/>
</dbReference>
<evidence type="ECO:0000313" key="5">
    <source>
        <dbReference type="EMBL" id="QNE06136.1"/>
    </source>
</evidence>
<dbReference type="InterPro" id="IPR039298">
    <property type="entry name" value="ACOT13"/>
</dbReference>
<dbReference type="PANTHER" id="PTHR21660">
    <property type="entry name" value="THIOESTERASE SUPERFAMILY MEMBER-RELATED"/>
    <property type="match status" value="1"/>
</dbReference>
<dbReference type="AlphaFoldDB" id="A0A7G6VWM1"/>
<feature type="domain" description="Thioesterase" evidence="4">
    <location>
        <begin position="69"/>
        <end position="145"/>
    </location>
</feature>
<dbReference type="InterPro" id="IPR006683">
    <property type="entry name" value="Thioestr_dom"/>
</dbReference>
<protein>
    <submittedName>
        <fullName evidence="5">PaaI family thioesterase</fullName>
    </submittedName>
</protein>
<dbReference type="RefSeq" id="WP_185885160.1">
    <property type="nucleotide sequence ID" value="NZ_CP060052.1"/>
</dbReference>
<name>A0A7G6VWM1_9SPHN</name>
<proteinExistence type="inferred from homology"/>
<dbReference type="GO" id="GO:0047617">
    <property type="term" value="F:fatty acyl-CoA hydrolase activity"/>
    <property type="evidence" value="ECO:0007669"/>
    <property type="project" value="InterPro"/>
</dbReference>
<evidence type="ECO:0000313" key="6">
    <source>
        <dbReference type="Proteomes" id="UP000515297"/>
    </source>
</evidence>
<evidence type="ECO:0000256" key="1">
    <source>
        <dbReference type="ARBA" id="ARBA00008324"/>
    </source>
</evidence>
<comment type="similarity">
    <text evidence="1">Belongs to the thioesterase PaaI family.</text>
</comment>
<dbReference type="NCBIfam" id="TIGR00369">
    <property type="entry name" value="unchar_dom_1"/>
    <property type="match status" value="1"/>
</dbReference>
<gene>
    <name evidence="5" type="ORF">H4O24_05765</name>
</gene>
<dbReference type="PANTHER" id="PTHR21660:SF1">
    <property type="entry name" value="ACYL-COENZYME A THIOESTERASE 13"/>
    <property type="match status" value="1"/>
</dbReference>
<evidence type="ECO:0000256" key="3">
    <source>
        <dbReference type="SAM" id="MobiDB-lite"/>
    </source>
</evidence>
<dbReference type="InterPro" id="IPR029069">
    <property type="entry name" value="HotDog_dom_sf"/>
</dbReference>
<dbReference type="Pfam" id="PF03061">
    <property type="entry name" value="4HBT"/>
    <property type="match status" value="1"/>
</dbReference>
<dbReference type="SUPFAM" id="SSF54637">
    <property type="entry name" value="Thioesterase/thiol ester dehydrase-isomerase"/>
    <property type="match status" value="1"/>
</dbReference>
<evidence type="ECO:0000256" key="2">
    <source>
        <dbReference type="ARBA" id="ARBA00022801"/>
    </source>
</evidence>
<evidence type="ECO:0000259" key="4">
    <source>
        <dbReference type="Pfam" id="PF03061"/>
    </source>
</evidence>
<dbReference type="Gene3D" id="3.10.129.10">
    <property type="entry name" value="Hotdog Thioesterase"/>
    <property type="match status" value="1"/>
</dbReference>
<feature type="compositionally biased region" description="Low complexity" evidence="3">
    <location>
        <begin position="1"/>
        <end position="19"/>
    </location>
</feature>
<sequence length="169" mass="18064">MSSEAPVQPQTAQPQTGQPKTGLDEIRLMIERGIKPPMMDLLDIDLNAAEEGRVVFTATPSRRVYNPLGIAHGGFAATMLDSACGLAAKSATRDLSDCVTLELKISYHAPLDESVGEVRAIGTVVSMGRRVAHTRAEILDAHDRLYASATSTLLLAARAPRSNPRSNQG</sequence>
<dbReference type="Proteomes" id="UP000515297">
    <property type="component" value="Chromosome"/>
</dbReference>
<dbReference type="CDD" id="cd03443">
    <property type="entry name" value="PaaI_thioesterase"/>
    <property type="match status" value="1"/>
</dbReference>
<accession>A0A7G6VWM1</accession>
<dbReference type="EMBL" id="CP060052">
    <property type="protein sequence ID" value="QNE06136.1"/>
    <property type="molecule type" value="Genomic_DNA"/>
</dbReference>